<proteinExistence type="predicted"/>
<dbReference type="AlphaFoldDB" id="A0A4S1CI53"/>
<sequence>MAQVTKDMTFAAVMRMHPDVVKVLAKYNLGCIGCMGAQNESLEQGCAAHGINVDDIVNDLNKIFA</sequence>
<organism evidence="2 3">
    <name type="scientific">Geomonas terrae</name>
    <dbReference type="NCBI Taxonomy" id="2562681"/>
    <lineage>
        <taxon>Bacteria</taxon>
        <taxon>Pseudomonadati</taxon>
        <taxon>Thermodesulfobacteriota</taxon>
        <taxon>Desulfuromonadia</taxon>
        <taxon>Geobacterales</taxon>
        <taxon>Geobacteraceae</taxon>
        <taxon>Geomonas</taxon>
    </lineage>
</organism>
<name>A0A4S1CI53_9BACT</name>
<feature type="domain" description="DUF1858" evidence="1">
    <location>
        <begin position="5"/>
        <end position="57"/>
    </location>
</feature>
<dbReference type="RefSeq" id="WP_135870286.1">
    <property type="nucleotide sequence ID" value="NZ_SRSC01000002.1"/>
</dbReference>
<dbReference type="Pfam" id="PF08984">
    <property type="entry name" value="DUF1858"/>
    <property type="match status" value="1"/>
</dbReference>
<dbReference type="PANTHER" id="PTHR39341:SF1">
    <property type="entry name" value="DUF1858 DOMAIN-CONTAINING PROTEIN"/>
    <property type="match status" value="1"/>
</dbReference>
<dbReference type="Proteomes" id="UP000306416">
    <property type="component" value="Unassembled WGS sequence"/>
</dbReference>
<keyword evidence="3" id="KW-1185">Reference proteome</keyword>
<dbReference type="PANTHER" id="PTHR39341">
    <property type="entry name" value="BSL7085 PROTEIN"/>
    <property type="match status" value="1"/>
</dbReference>
<dbReference type="NCBIfam" id="TIGR03980">
    <property type="entry name" value="prismane_assoc"/>
    <property type="match status" value="1"/>
</dbReference>
<reference evidence="2 3" key="1">
    <citation type="submission" date="2019-04" db="EMBL/GenBank/DDBJ databases">
        <title>Geobacter oryzae sp. nov., ferric-reducing bacteria isolated from paddy soil.</title>
        <authorList>
            <person name="Xu Z."/>
            <person name="Masuda Y."/>
            <person name="Itoh H."/>
            <person name="Senoo K."/>
        </authorList>
    </citation>
    <scope>NUCLEOTIDE SEQUENCE [LARGE SCALE GENOMIC DNA]</scope>
    <source>
        <strain evidence="2 3">Red111</strain>
    </source>
</reference>
<dbReference type="InterPro" id="IPR015077">
    <property type="entry name" value="DUF1858"/>
</dbReference>
<accession>A0A4S1CI53</accession>
<comment type="caution">
    <text evidence="2">The sequence shown here is derived from an EMBL/GenBank/DDBJ whole genome shotgun (WGS) entry which is preliminary data.</text>
</comment>
<evidence type="ECO:0000313" key="2">
    <source>
        <dbReference type="EMBL" id="TGU72816.1"/>
    </source>
</evidence>
<evidence type="ECO:0000259" key="1">
    <source>
        <dbReference type="Pfam" id="PF08984"/>
    </source>
</evidence>
<evidence type="ECO:0000313" key="3">
    <source>
        <dbReference type="Proteomes" id="UP000306416"/>
    </source>
</evidence>
<protein>
    <submittedName>
        <fullName evidence="2">DUF1858 domain-containing protein</fullName>
    </submittedName>
</protein>
<dbReference type="InterPro" id="IPR038062">
    <property type="entry name" value="ScdA-like_N_sf"/>
</dbReference>
<gene>
    <name evidence="2" type="ORF">E4633_11040</name>
</gene>
<dbReference type="EMBL" id="SRSC01000002">
    <property type="protein sequence ID" value="TGU72816.1"/>
    <property type="molecule type" value="Genomic_DNA"/>
</dbReference>
<dbReference type="InterPro" id="IPR023883">
    <property type="entry name" value="CHP03980_redox-disulphide"/>
</dbReference>
<dbReference type="SUPFAM" id="SSF140683">
    <property type="entry name" value="SP0561-like"/>
    <property type="match status" value="1"/>
</dbReference>
<dbReference type="Gene3D" id="1.10.3910.10">
    <property type="entry name" value="SP0561-like"/>
    <property type="match status" value="1"/>
</dbReference>